<feature type="domain" description="Ketoreductase" evidence="3">
    <location>
        <begin position="8"/>
        <end position="185"/>
    </location>
</feature>
<keyword evidence="2" id="KW-0560">Oxidoreductase</keyword>
<dbReference type="PANTHER" id="PTHR42879:SF2">
    <property type="entry name" value="3-OXOACYL-[ACYL-CARRIER-PROTEIN] REDUCTASE FABG"/>
    <property type="match status" value="1"/>
</dbReference>
<dbReference type="EMBL" id="UINC01064193">
    <property type="protein sequence ID" value="SVB92631.1"/>
    <property type="molecule type" value="Genomic_DNA"/>
</dbReference>
<dbReference type="AlphaFoldDB" id="A0A382I1R1"/>
<dbReference type="SUPFAM" id="SSF51735">
    <property type="entry name" value="NAD(P)-binding Rossmann-fold domains"/>
    <property type="match status" value="1"/>
</dbReference>
<dbReference type="GO" id="GO:0032787">
    <property type="term" value="P:monocarboxylic acid metabolic process"/>
    <property type="evidence" value="ECO:0007669"/>
    <property type="project" value="UniProtKB-ARBA"/>
</dbReference>
<name>A0A382I1R1_9ZZZZ</name>
<reference evidence="4" key="1">
    <citation type="submission" date="2018-05" db="EMBL/GenBank/DDBJ databases">
        <authorList>
            <person name="Lanie J.A."/>
            <person name="Ng W.-L."/>
            <person name="Kazmierczak K.M."/>
            <person name="Andrzejewski T.M."/>
            <person name="Davidsen T.M."/>
            <person name="Wayne K.J."/>
            <person name="Tettelin H."/>
            <person name="Glass J.I."/>
            <person name="Rusch D."/>
            <person name="Podicherti R."/>
            <person name="Tsui H.-C.T."/>
            <person name="Winkler M.E."/>
        </authorList>
    </citation>
    <scope>NUCLEOTIDE SEQUENCE</scope>
</reference>
<gene>
    <name evidence="4" type="ORF">METZ01_LOCUS245485</name>
</gene>
<dbReference type="Gene3D" id="3.40.50.720">
    <property type="entry name" value="NAD(P)-binding Rossmann-like Domain"/>
    <property type="match status" value="1"/>
</dbReference>
<sequence>MGFELKGQNFVVTGAARGIGLAISRRLMELGAKISGWDLDQSSMSKESTFSHCVKVDVTDENSVVSATEETLQHFGVLHGLIANAGVNGPTKPVWEYRLEEWERVISVDLTGVFLTTRAVLNHFREQEYGRIVIVASVAGKEGNPGAAPYGAAKAGVIGYAKGLARELLPSRITVNCLAPAITETELLEEMTEAYIEDKKSRIPMGRFCSPEEIADMAAWVASPRCSFTTGQVFDLTGGRATY</sequence>
<dbReference type="InterPro" id="IPR002347">
    <property type="entry name" value="SDR_fam"/>
</dbReference>
<organism evidence="4">
    <name type="scientific">marine metagenome</name>
    <dbReference type="NCBI Taxonomy" id="408172"/>
    <lineage>
        <taxon>unclassified sequences</taxon>
        <taxon>metagenomes</taxon>
        <taxon>ecological metagenomes</taxon>
    </lineage>
</organism>
<dbReference type="FunFam" id="3.40.50.720:FF:000173">
    <property type="entry name" value="3-oxoacyl-[acyl-carrier protein] reductase"/>
    <property type="match status" value="1"/>
</dbReference>
<evidence type="ECO:0000256" key="1">
    <source>
        <dbReference type="ARBA" id="ARBA00006484"/>
    </source>
</evidence>
<proteinExistence type="inferred from homology"/>
<dbReference type="CDD" id="cd05233">
    <property type="entry name" value="SDR_c"/>
    <property type="match status" value="1"/>
</dbReference>
<dbReference type="PROSITE" id="PS00061">
    <property type="entry name" value="ADH_SHORT"/>
    <property type="match status" value="1"/>
</dbReference>
<protein>
    <recommendedName>
        <fullName evidence="3">Ketoreductase domain-containing protein</fullName>
    </recommendedName>
</protein>
<evidence type="ECO:0000256" key="2">
    <source>
        <dbReference type="ARBA" id="ARBA00023002"/>
    </source>
</evidence>
<comment type="similarity">
    <text evidence="1">Belongs to the short-chain dehydrogenases/reductases (SDR) family.</text>
</comment>
<evidence type="ECO:0000259" key="3">
    <source>
        <dbReference type="SMART" id="SM00822"/>
    </source>
</evidence>
<dbReference type="InterPro" id="IPR057326">
    <property type="entry name" value="KR_dom"/>
</dbReference>
<dbReference type="InterPro" id="IPR020904">
    <property type="entry name" value="Sc_DH/Rdtase_CS"/>
</dbReference>
<dbReference type="PRINTS" id="PR00081">
    <property type="entry name" value="GDHRDH"/>
</dbReference>
<dbReference type="PANTHER" id="PTHR42879">
    <property type="entry name" value="3-OXOACYL-(ACYL-CARRIER-PROTEIN) REDUCTASE"/>
    <property type="match status" value="1"/>
</dbReference>
<dbReference type="PRINTS" id="PR00080">
    <property type="entry name" value="SDRFAMILY"/>
</dbReference>
<dbReference type="GO" id="GO:0016491">
    <property type="term" value="F:oxidoreductase activity"/>
    <property type="evidence" value="ECO:0007669"/>
    <property type="project" value="UniProtKB-KW"/>
</dbReference>
<dbReference type="InterPro" id="IPR050259">
    <property type="entry name" value="SDR"/>
</dbReference>
<dbReference type="Pfam" id="PF13561">
    <property type="entry name" value="adh_short_C2"/>
    <property type="match status" value="1"/>
</dbReference>
<accession>A0A382I1R1</accession>
<evidence type="ECO:0000313" key="4">
    <source>
        <dbReference type="EMBL" id="SVB92631.1"/>
    </source>
</evidence>
<dbReference type="InterPro" id="IPR036291">
    <property type="entry name" value="NAD(P)-bd_dom_sf"/>
</dbReference>
<dbReference type="SMART" id="SM00822">
    <property type="entry name" value="PKS_KR"/>
    <property type="match status" value="1"/>
</dbReference>